<dbReference type="Pfam" id="PF01648">
    <property type="entry name" value="ACPS"/>
    <property type="match status" value="1"/>
</dbReference>
<dbReference type="EMBL" id="JAGIQL010000239">
    <property type="protein sequence ID" value="MBP0461833.1"/>
    <property type="molecule type" value="Genomic_DNA"/>
</dbReference>
<evidence type="ECO:0000259" key="3">
    <source>
        <dbReference type="Pfam" id="PF01648"/>
    </source>
</evidence>
<dbReference type="GO" id="GO:0019878">
    <property type="term" value="P:lysine biosynthetic process via aminoadipic acid"/>
    <property type="evidence" value="ECO:0007669"/>
    <property type="project" value="TreeGrafter"/>
</dbReference>
<dbReference type="InterPro" id="IPR037143">
    <property type="entry name" value="4-PPantetheinyl_Trfase_dom_sf"/>
</dbReference>
<keyword evidence="2 4" id="KW-0808">Transferase</keyword>
<evidence type="ECO:0000313" key="4">
    <source>
        <dbReference type="EMBL" id="MBP0461833.1"/>
    </source>
</evidence>
<dbReference type="SUPFAM" id="SSF56214">
    <property type="entry name" value="4'-phosphopantetheinyl transferase"/>
    <property type="match status" value="2"/>
</dbReference>
<accession>A0A940MJ90</accession>
<dbReference type="InterPro" id="IPR050559">
    <property type="entry name" value="P-Pant_transferase_sf"/>
</dbReference>
<keyword evidence="5" id="KW-1185">Reference proteome</keyword>
<comment type="similarity">
    <text evidence="1">Belongs to the P-Pant transferase superfamily. Gsp/Sfp/HetI/AcpT family.</text>
</comment>
<dbReference type="AlphaFoldDB" id="A0A940MJ90"/>
<dbReference type="GO" id="GO:0005829">
    <property type="term" value="C:cytosol"/>
    <property type="evidence" value="ECO:0007669"/>
    <property type="project" value="TreeGrafter"/>
</dbReference>
<dbReference type="Gene3D" id="3.90.470.20">
    <property type="entry name" value="4'-phosphopantetheinyl transferase domain"/>
    <property type="match status" value="2"/>
</dbReference>
<protein>
    <submittedName>
        <fullName evidence="4">4'-phosphopantetheinyl transferase superfamily protein</fullName>
    </submittedName>
</protein>
<dbReference type="PANTHER" id="PTHR12215:SF10">
    <property type="entry name" value="L-AMINOADIPATE-SEMIALDEHYDE DEHYDROGENASE-PHOSPHOPANTETHEINYL TRANSFERASE"/>
    <property type="match status" value="1"/>
</dbReference>
<evidence type="ECO:0000256" key="1">
    <source>
        <dbReference type="ARBA" id="ARBA00010990"/>
    </source>
</evidence>
<name>A0A940MJ90_9ACTN</name>
<dbReference type="InterPro" id="IPR008278">
    <property type="entry name" value="4-PPantetheinyl_Trfase_dom"/>
</dbReference>
<dbReference type="GO" id="GO:0000287">
    <property type="term" value="F:magnesium ion binding"/>
    <property type="evidence" value="ECO:0007669"/>
    <property type="project" value="InterPro"/>
</dbReference>
<organism evidence="4 5">
    <name type="scientific">Streptomyces montanisoli</name>
    <dbReference type="NCBI Taxonomy" id="2798581"/>
    <lineage>
        <taxon>Bacteria</taxon>
        <taxon>Bacillati</taxon>
        <taxon>Actinomycetota</taxon>
        <taxon>Actinomycetes</taxon>
        <taxon>Kitasatosporales</taxon>
        <taxon>Streptomycetaceae</taxon>
        <taxon>Streptomyces</taxon>
    </lineage>
</organism>
<dbReference type="GO" id="GO:0008897">
    <property type="term" value="F:holo-[acyl-carrier-protein] synthase activity"/>
    <property type="evidence" value="ECO:0007669"/>
    <property type="project" value="InterPro"/>
</dbReference>
<evidence type="ECO:0000313" key="5">
    <source>
        <dbReference type="Proteomes" id="UP000670475"/>
    </source>
</evidence>
<sequence>MLASGADEAWSRVRQSVAWHGHAVVYADWRDWLPRVLEDADLRPMLGSRDWQRLRGLPDPESRSRFAVSRLLMRCTAGAALQAPPGSIDLAYKPGGRPYLRGCDQIDVSLSHTGELIVVGLNRRGRIGVDTEVASRRIRYASVERQLCTPDERALLGGLPEAERERELLRVWTLKEAYTKALGQGMRMGFNQFGFSRGGESLLTPDGRPASRGEWSFATFEVLGTYLLSVACHDVGLEGAGDLAVGTMLDAAFVHEIVGLLGEK</sequence>
<gene>
    <name evidence="4" type="ORF">JFN87_30905</name>
</gene>
<dbReference type="PANTHER" id="PTHR12215">
    <property type="entry name" value="PHOSPHOPANTETHEINE TRANSFERASE"/>
    <property type="match status" value="1"/>
</dbReference>
<reference evidence="4" key="1">
    <citation type="submission" date="2021-03" db="EMBL/GenBank/DDBJ databases">
        <title>Whole genome sequence of Streptomyces bomunensis MMS17-BM035.</title>
        <authorList>
            <person name="Lee J.H."/>
        </authorList>
    </citation>
    <scope>NUCLEOTIDE SEQUENCE</scope>
    <source>
        <strain evidence="4">MMS17-BM035</strain>
    </source>
</reference>
<dbReference type="Proteomes" id="UP000670475">
    <property type="component" value="Unassembled WGS sequence"/>
</dbReference>
<comment type="caution">
    <text evidence="4">The sequence shown here is derived from an EMBL/GenBank/DDBJ whole genome shotgun (WGS) entry which is preliminary data.</text>
</comment>
<proteinExistence type="inferred from homology"/>
<feature type="domain" description="4'-phosphopantetheinyl transferase" evidence="3">
    <location>
        <begin position="126"/>
        <end position="228"/>
    </location>
</feature>
<evidence type="ECO:0000256" key="2">
    <source>
        <dbReference type="ARBA" id="ARBA00022679"/>
    </source>
</evidence>